<accession>A0A8R7VBK7</accession>
<dbReference type="SUPFAM" id="SSF54695">
    <property type="entry name" value="POZ domain"/>
    <property type="match status" value="1"/>
</dbReference>
<dbReference type="InterPro" id="IPR008974">
    <property type="entry name" value="TRAF-like"/>
</dbReference>
<evidence type="ECO:0000256" key="2">
    <source>
        <dbReference type="ARBA" id="ARBA00010846"/>
    </source>
</evidence>
<reference evidence="5" key="3">
    <citation type="submission" date="2022-06" db="UniProtKB">
        <authorList>
            <consortium name="EnsemblPlants"/>
        </authorList>
    </citation>
    <scope>IDENTIFICATION</scope>
</reference>
<feature type="domain" description="MATH" evidence="4">
    <location>
        <begin position="30"/>
        <end position="161"/>
    </location>
</feature>
<dbReference type="PROSITE" id="PS50144">
    <property type="entry name" value="MATH"/>
    <property type="match status" value="1"/>
</dbReference>
<dbReference type="KEGG" id="tua:125521621"/>
<dbReference type="CDD" id="cd00121">
    <property type="entry name" value="MATH"/>
    <property type="match status" value="1"/>
</dbReference>
<dbReference type="EnsemblPlants" id="TuG1812G0700005453.01.T01">
    <property type="protein sequence ID" value="TuG1812G0700005453.01.T01.cds420425"/>
    <property type="gene ID" value="TuG1812G0700005453.01"/>
</dbReference>
<evidence type="ECO:0000259" key="3">
    <source>
        <dbReference type="PROSITE" id="PS50097"/>
    </source>
</evidence>
<comment type="pathway">
    <text evidence="1">Protein modification; protein ubiquitination.</text>
</comment>
<dbReference type="Pfam" id="PF22486">
    <property type="entry name" value="MATH_2"/>
    <property type="match status" value="1"/>
</dbReference>
<dbReference type="RefSeq" id="XP_048542637.1">
    <property type="nucleotide sequence ID" value="XM_048686680.1"/>
</dbReference>
<evidence type="ECO:0000313" key="6">
    <source>
        <dbReference type="Proteomes" id="UP000015106"/>
    </source>
</evidence>
<dbReference type="GO" id="GO:0016567">
    <property type="term" value="P:protein ubiquitination"/>
    <property type="evidence" value="ECO:0007669"/>
    <property type="project" value="InterPro"/>
</dbReference>
<dbReference type="PANTHER" id="PTHR26379:SF516">
    <property type="entry name" value="BTB DOMAIN-CONTAINING PROTEIN"/>
    <property type="match status" value="1"/>
</dbReference>
<keyword evidence="6" id="KW-1185">Reference proteome</keyword>
<dbReference type="PANTHER" id="PTHR26379">
    <property type="entry name" value="BTB/POZ AND MATH DOMAIN-CONTAINING PROTEIN 1"/>
    <property type="match status" value="1"/>
</dbReference>
<dbReference type="Gene3D" id="1.25.40.420">
    <property type="match status" value="1"/>
</dbReference>
<dbReference type="GeneID" id="125521621"/>
<reference evidence="5" key="2">
    <citation type="submission" date="2018-03" db="EMBL/GenBank/DDBJ databases">
        <title>The Triticum urartu genome reveals the dynamic nature of wheat genome evolution.</title>
        <authorList>
            <person name="Ling H."/>
            <person name="Ma B."/>
            <person name="Shi X."/>
            <person name="Liu H."/>
            <person name="Dong L."/>
            <person name="Sun H."/>
            <person name="Cao Y."/>
            <person name="Gao Q."/>
            <person name="Zheng S."/>
            <person name="Li Y."/>
            <person name="Yu Y."/>
            <person name="Du H."/>
            <person name="Qi M."/>
            <person name="Li Y."/>
            <person name="Yu H."/>
            <person name="Cui Y."/>
            <person name="Wang N."/>
            <person name="Chen C."/>
            <person name="Wu H."/>
            <person name="Zhao Y."/>
            <person name="Zhang J."/>
            <person name="Li Y."/>
            <person name="Zhou W."/>
            <person name="Zhang B."/>
            <person name="Hu W."/>
            <person name="Eijk M."/>
            <person name="Tang J."/>
            <person name="Witsenboer H."/>
            <person name="Zhao S."/>
            <person name="Li Z."/>
            <person name="Zhang A."/>
            <person name="Wang D."/>
            <person name="Liang C."/>
        </authorList>
    </citation>
    <scope>NUCLEOTIDE SEQUENCE [LARGE SCALE GENOMIC DNA]</scope>
    <source>
        <strain evidence="5">cv. G1812</strain>
    </source>
</reference>
<dbReference type="OrthoDB" id="6359816at2759"/>
<reference evidence="6" key="1">
    <citation type="journal article" date="2013" name="Nature">
        <title>Draft genome of the wheat A-genome progenitor Triticum urartu.</title>
        <authorList>
            <person name="Ling H.Q."/>
            <person name="Zhao S."/>
            <person name="Liu D."/>
            <person name="Wang J."/>
            <person name="Sun H."/>
            <person name="Zhang C."/>
            <person name="Fan H."/>
            <person name="Li D."/>
            <person name="Dong L."/>
            <person name="Tao Y."/>
            <person name="Gao C."/>
            <person name="Wu H."/>
            <person name="Li Y."/>
            <person name="Cui Y."/>
            <person name="Guo X."/>
            <person name="Zheng S."/>
            <person name="Wang B."/>
            <person name="Yu K."/>
            <person name="Liang Q."/>
            <person name="Yang W."/>
            <person name="Lou X."/>
            <person name="Chen J."/>
            <person name="Feng M."/>
            <person name="Jian J."/>
            <person name="Zhang X."/>
            <person name="Luo G."/>
            <person name="Jiang Y."/>
            <person name="Liu J."/>
            <person name="Wang Z."/>
            <person name="Sha Y."/>
            <person name="Zhang B."/>
            <person name="Wu H."/>
            <person name="Tang D."/>
            <person name="Shen Q."/>
            <person name="Xue P."/>
            <person name="Zou S."/>
            <person name="Wang X."/>
            <person name="Liu X."/>
            <person name="Wang F."/>
            <person name="Yang Y."/>
            <person name="An X."/>
            <person name="Dong Z."/>
            <person name="Zhang K."/>
            <person name="Zhang X."/>
            <person name="Luo M.C."/>
            <person name="Dvorak J."/>
            <person name="Tong Y."/>
            <person name="Wang J."/>
            <person name="Yang H."/>
            <person name="Li Z."/>
            <person name="Wang D."/>
            <person name="Zhang A."/>
            <person name="Wang J."/>
        </authorList>
    </citation>
    <scope>NUCLEOTIDE SEQUENCE</scope>
    <source>
        <strain evidence="6">cv. G1812</strain>
    </source>
</reference>
<dbReference type="SUPFAM" id="SSF49599">
    <property type="entry name" value="TRAF domain-like"/>
    <property type="match status" value="1"/>
</dbReference>
<dbReference type="InterPro" id="IPR011333">
    <property type="entry name" value="SKP1/BTB/POZ_sf"/>
</dbReference>
<sequence length="392" mass="43950">MSCFTGVSIIDGEQCCYEASAVVDAGGADSGYHLLVVRGYSRTKQELSAGESITSDAFTVGGHCWYIEYYPKGENPDCGDFISLYVTNYDDSLKEPLETKFCFSFVDEVEKQTPMYIRVAGKTCRFTDGRCSWGTDKFVRRDALERSSDLKGDCFTIRCDVMVIRKDPKAEDAGGHDTKVLLSDIDQHFNILLQTKVGADVTFKVSGETFVAHRCVLAARSMVFMAQLFGPMKETSAVIQIKDMEAKVFKALLSFIYTDSFPVMEKDSMEEDAMVEVMEDGQEKEAVEDEMLLQWLQDLLVAADRYDVQRLKCICEKQLSENIGVSTVMSALALAEQHHRQGLKEACLKFIQVQSPSCLQTVMATNGWDHVVSTYPSVLKELFLKFASNQRK</sequence>
<dbReference type="AlphaFoldDB" id="A0A8R7VBK7"/>
<dbReference type="RefSeq" id="XP_048542638.1">
    <property type="nucleotide sequence ID" value="XM_048686681.1"/>
</dbReference>
<dbReference type="Pfam" id="PF24570">
    <property type="entry name" value="BACK_BPM_SPOP"/>
    <property type="match status" value="1"/>
</dbReference>
<dbReference type="SMART" id="SM00225">
    <property type="entry name" value="BTB"/>
    <property type="match status" value="1"/>
</dbReference>
<proteinExistence type="inferred from homology"/>
<dbReference type="Pfam" id="PF00651">
    <property type="entry name" value="BTB"/>
    <property type="match status" value="1"/>
</dbReference>
<feature type="domain" description="BTB" evidence="3">
    <location>
        <begin position="199"/>
        <end position="265"/>
    </location>
</feature>
<dbReference type="Gene3D" id="3.30.710.10">
    <property type="entry name" value="Potassium Channel Kv1.1, Chain A"/>
    <property type="match status" value="1"/>
</dbReference>
<comment type="similarity">
    <text evidence="2">Belongs to the Tdpoz family.</text>
</comment>
<protein>
    <recommendedName>
        <fullName evidence="7">BTB/POZ and MATH domain-containing protein 1</fullName>
    </recommendedName>
</protein>
<dbReference type="InterPro" id="IPR056423">
    <property type="entry name" value="BACK_BPM_SPOP"/>
</dbReference>
<gene>
    <name evidence="5" type="primary">LOC125521621</name>
</gene>
<evidence type="ECO:0000259" key="4">
    <source>
        <dbReference type="PROSITE" id="PS50144"/>
    </source>
</evidence>
<dbReference type="Gene3D" id="2.60.210.10">
    <property type="entry name" value="Apoptosis, Tumor Necrosis Factor Receptor Associated Protein 2, Chain A"/>
    <property type="match status" value="1"/>
</dbReference>
<dbReference type="InterPro" id="IPR045005">
    <property type="entry name" value="BPM1-6"/>
</dbReference>
<dbReference type="Gramene" id="TuG1812G0700005453.01.T01">
    <property type="protein sequence ID" value="TuG1812G0700005453.01.T01.cds420425"/>
    <property type="gene ID" value="TuG1812G0700005453.01"/>
</dbReference>
<evidence type="ECO:0008006" key="7">
    <source>
        <dbReference type="Google" id="ProtNLM"/>
    </source>
</evidence>
<evidence type="ECO:0000313" key="5">
    <source>
        <dbReference type="EnsemblPlants" id="TuG1812G0700005453.01.T01.cds420425"/>
    </source>
</evidence>
<dbReference type="PROSITE" id="PS50097">
    <property type="entry name" value="BTB"/>
    <property type="match status" value="1"/>
</dbReference>
<dbReference type="InterPro" id="IPR000210">
    <property type="entry name" value="BTB/POZ_dom"/>
</dbReference>
<evidence type="ECO:0000256" key="1">
    <source>
        <dbReference type="ARBA" id="ARBA00004906"/>
    </source>
</evidence>
<dbReference type="Proteomes" id="UP000015106">
    <property type="component" value="Chromosome 7"/>
</dbReference>
<dbReference type="InterPro" id="IPR002083">
    <property type="entry name" value="MATH/TRAF_dom"/>
</dbReference>
<name>A0A8R7VBK7_TRIUA</name>
<organism evidence="5 6">
    <name type="scientific">Triticum urartu</name>
    <name type="common">Red wild einkorn</name>
    <name type="synonym">Crithodium urartu</name>
    <dbReference type="NCBI Taxonomy" id="4572"/>
    <lineage>
        <taxon>Eukaryota</taxon>
        <taxon>Viridiplantae</taxon>
        <taxon>Streptophyta</taxon>
        <taxon>Embryophyta</taxon>
        <taxon>Tracheophyta</taxon>
        <taxon>Spermatophyta</taxon>
        <taxon>Magnoliopsida</taxon>
        <taxon>Liliopsida</taxon>
        <taxon>Poales</taxon>
        <taxon>Poaceae</taxon>
        <taxon>BOP clade</taxon>
        <taxon>Pooideae</taxon>
        <taxon>Triticodae</taxon>
        <taxon>Triticeae</taxon>
        <taxon>Triticinae</taxon>
        <taxon>Triticum</taxon>
    </lineage>
</organism>